<dbReference type="RefSeq" id="WP_184216052.1">
    <property type="nucleotide sequence ID" value="NZ_JACHIP010000002.1"/>
</dbReference>
<name>A0A7W8E3A3_9BACT</name>
<protein>
    <submittedName>
        <fullName evidence="2">Ectoine hydroxylase-related dioxygenase (Phytanoyl-CoA dioxygenase family)</fullName>
    </submittedName>
</protein>
<reference evidence="2 3" key="1">
    <citation type="submission" date="2020-08" db="EMBL/GenBank/DDBJ databases">
        <title>Genomic Encyclopedia of Type Strains, Phase IV (KMG-V): Genome sequencing to study the core and pangenomes of soil and plant-associated prokaryotes.</title>
        <authorList>
            <person name="Whitman W."/>
        </authorList>
    </citation>
    <scope>NUCLEOTIDE SEQUENCE [LARGE SCALE GENOMIC DNA]</scope>
    <source>
        <strain evidence="2 3">M8UP14</strain>
    </source>
</reference>
<keyword evidence="3" id="KW-1185">Reference proteome</keyword>
<dbReference type="Proteomes" id="UP000540989">
    <property type="component" value="Unassembled WGS sequence"/>
</dbReference>
<dbReference type="GO" id="GO:0005506">
    <property type="term" value="F:iron ion binding"/>
    <property type="evidence" value="ECO:0007669"/>
    <property type="project" value="UniProtKB-ARBA"/>
</dbReference>
<evidence type="ECO:0000313" key="2">
    <source>
        <dbReference type="EMBL" id="MBB5057377.1"/>
    </source>
</evidence>
<dbReference type="Gene3D" id="2.60.120.620">
    <property type="entry name" value="q2cbj1_9rhob like domain"/>
    <property type="match status" value="1"/>
</dbReference>
<evidence type="ECO:0000313" key="3">
    <source>
        <dbReference type="Proteomes" id="UP000540989"/>
    </source>
</evidence>
<proteinExistence type="predicted"/>
<evidence type="ECO:0000256" key="1">
    <source>
        <dbReference type="ARBA" id="ARBA00001954"/>
    </source>
</evidence>
<gene>
    <name evidence="2" type="ORF">HDF16_002062</name>
</gene>
<dbReference type="SUPFAM" id="SSF51197">
    <property type="entry name" value="Clavaminate synthase-like"/>
    <property type="match status" value="1"/>
</dbReference>
<keyword evidence="2" id="KW-0560">Oxidoreductase</keyword>
<dbReference type="EMBL" id="JACHIP010000002">
    <property type="protein sequence ID" value="MBB5057377.1"/>
    <property type="molecule type" value="Genomic_DNA"/>
</dbReference>
<dbReference type="PANTHER" id="PTHR20883">
    <property type="entry name" value="PHYTANOYL-COA DIOXYGENASE DOMAIN CONTAINING 1"/>
    <property type="match status" value="1"/>
</dbReference>
<comment type="caution">
    <text evidence="2">The sequence shown here is derived from an EMBL/GenBank/DDBJ whole genome shotgun (WGS) entry which is preliminary data.</text>
</comment>
<keyword evidence="2" id="KW-0223">Dioxygenase</keyword>
<sequence>MIPTKPIAQDGFTIARGVLPSETLAALIESSILPEDGRGGVRNLLDIPAFRELADSPQIRALVEPILGTEAFPVRGILFDKTGEANWKVPWHQDVTIAVTNRIEASGYGPWSIKAGVQHVQPPAQILENMLSVRIHLDDCPASNGALRVISATHQYGKLSQAEIEAVVLQQVPITCEADAGDALLMRPLLIHASSPSTVPSHRRVIHFDFANVELANGLGWRERKTPMLAGLNHA</sequence>
<dbReference type="GO" id="GO:0016706">
    <property type="term" value="F:2-oxoglutarate-dependent dioxygenase activity"/>
    <property type="evidence" value="ECO:0007669"/>
    <property type="project" value="UniProtKB-ARBA"/>
</dbReference>
<organism evidence="2 3">
    <name type="scientific">Granulicella aggregans</name>
    <dbReference type="NCBI Taxonomy" id="474949"/>
    <lineage>
        <taxon>Bacteria</taxon>
        <taxon>Pseudomonadati</taxon>
        <taxon>Acidobacteriota</taxon>
        <taxon>Terriglobia</taxon>
        <taxon>Terriglobales</taxon>
        <taxon>Acidobacteriaceae</taxon>
        <taxon>Granulicella</taxon>
    </lineage>
</organism>
<dbReference type="AlphaFoldDB" id="A0A7W8E3A3"/>
<dbReference type="InterPro" id="IPR008775">
    <property type="entry name" value="Phytyl_CoA_dOase-like"/>
</dbReference>
<dbReference type="Pfam" id="PF05721">
    <property type="entry name" value="PhyH"/>
    <property type="match status" value="1"/>
</dbReference>
<dbReference type="PANTHER" id="PTHR20883:SF48">
    <property type="entry name" value="ECTOINE DIOXYGENASE"/>
    <property type="match status" value="1"/>
</dbReference>
<comment type="cofactor">
    <cofactor evidence="1">
        <name>Fe(2+)</name>
        <dbReference type="ChEBI" id="CHEBI:29033"/>
    </cofactor>
</comment>
<accession>A0A7W8E3A3</accession>